<dbReference type="EMBL" id="JAPNMI010000001">
    <property type="protein sequence ID" value="MCY0788506.1"/>
    <property type="molecule type" value="Genomic_DNA"/>
</dbReference>
<reference evidence="1" key="1">
    <citation type="submission" date="2022-08" db="EMBL/GenBank/DDBJ databases">
        <authorList>
            <person name="Dale J.L."/>
        </authorList>
    </citation>
    <scope>NUCLEOTIDE SEQUENCE</scope>
    <source>
        <strain evidence="1">2022EL-00758</strain>
    </source>
</reference>
<organism evidence="1 2">
    <name type="scientific">Morganella morganii</name>
    <name type="common">Proteus morganii</name>
    <dbReference type="NCBI Taxonomy" id="582"/>
    <lineage>
        <taxon>Bacteria</taxon>
        <taxon>Pseudomonadati</taxon>
        <taxon>Pseudomonadota</taxon>
        <taxon>Gammaproteobacteria</taxon>
        <taxon>Enterobacterales</taxon>
        <taxon>Morganellaceae</taxon>
        <taxon>Morganella</taxon>
    </lineage>
</organism>
<evidence type="ECO:0000313" key="1">
    <source>
        <dbReference type="EMBL" id="MCY0788506.1"/>
    </source>
</evidence>
<sequence length="143" mass="16604">MNLTSFLKTGTYLSLKIGSHEKDVYSIFSKKDLGQKYYFDNKNKYEGFSYFYGALEIMIINSVVYSIGFDLARCPVFILNDLSICSETSFELIMRYLDVADIEWSFDNKYCNGRELTIKTEGNVLLGCIYDKGNYWLSKIKVF</sequence>
<protein>
    <submittedName>
        <fullName evidence="1">Uncharacterized protein</fullName>
    </submittedName>
</protein>
<evidence type="ECO:0000313" key="2">
    <source>
        <dbReference type="Proteomes" id="UP001076655"/>
    </source>
</evidence>
<accession>A0A9Q4CN74</accession>
<proteinExistence type="predicted"/>
<dbReference type="Proteomes" id="UP001076655">
    <property type="component" value="Unassembled WGS sequence"/>
</dbReference>
<dbReference type="AlphaFoldDB" id="A0A9Q4CN74"/>
<gene>
    <name evidence="1" type="ORF">N0392_02225</name>
</gene>
<name>A0A9Q4CN74_MORMO</name>
<comment type="caution">
    <text evidence="1">The sequence shown here is derived from an EMBL/GenBank/DDBJ whole genome shotgun (WGS) entry which is preliminary data.</text>
</comment>
<dbReference type="RefSeq" id="WP_230059054.1">
    <property type="nucleotide sequence ID" value="NZ_CP076623.1"/>
</dbReference>